<dbReference type="RefSeq" id="WP_343921817.1">
    <property type="nucleotide sequence ID" value="NZ_BAAAJT010000003.1"/>
</dbReference>
<name>A0ABW4TRN5_9ACTN</name>
<evidence type="ECO:0008006" key="4">
    <source>
        <dbReference type="Google" id="ProtNLM"/>
    </source>
</evidence>
<gene>
    <name evidence="2" type="ORF">ACFSDE_17660</name>
</gene>
<feature type="compositionally biased region" description="Basic residues" evidence="1">
    <location>
        <begin position="39"/>
        <end position="49"/>
    </location>
</feature>
<dbReference type="Proteomes" id="UP001597351">
    <property type="component" value="Unassembled WGS sequence"/>
</dbReference>
<evidence type="ECO:0000313" key="3">
    <source>
        <dbReference type="Proteomes" id="UP001597351"/>
    </source>
</evidence>
<keyword evidence="3" id="KW-1185">Reference proteome</keyword>
<evidence type="ECO:0000256" key="1">
    <source>
        <dbReference type="SAM" id="MobiDB-lite"/>
    </source>
</evidence>
<feature type="compositionally biased region" description="Basic and acidic residues" evidence="1">
    <location>
        <begin position="50"/>
        <end position="60"/>
    </location>
</feature>
<comment type="caution">
    <text evidence="2">The sequence shown here is derived from an EMBL/GenBank/DDBJ whole genome shotgun (WGS) entry which is preliminary data.</text>
</comment>
<protein>
    <recommendedName>
        <fullName evidence="4">Biopolymer transporter Tol</fullName>
    </recommendedName>
</protein>
<evidence type="ECO:0000313" key="2">
    <source>
        <dbReference type="EMBL" id="MFD1948633.1"/>
    </source>
</evidence>
<feature type="region of interest" description="Disordered" evidence="1">
    <location>
        <begin position="39"/>
        <end position="66"/>
    </location>
</feature>
<reference evidence="3" key="1">
    <citation type="journal article" date="2019" name="Int. J. Syst. Evol. Microbiol.">
        <title>The Global Catalogue of Microorganisms (GCM) 10K type strain sequencing project: providing services to taxonomists for standard genome sequencing and annotation.</title>
        <authorList>
            <consortium name="The Broad Institute Genomics Platform"/>
            <consortium name="The Broad Institute Genome Sequencing Center for Infectious Disease"/>
            <person name="Wu L."/>
            <person name="Ma J."/>
        </authorList>
    </citation>
    <scope>NUCLEOTIDE SEQUENCE [LARGE SCALE GENOMIC DNA]</scope>
    <source>
        <strain evidence="3">CGMCC 1.12477</strain>
    </source>
</reference>
<dbReference type="EMBL" id="JBHUGD010000004">
    <property type="protein sequence ID" value="MFD1948633.1"/>
    <property type="molecule type" value="Genomic_DNA"/>
</dbReference>
<accession>A0ABW4TRN5</accession>
<sequence length="90" mass="10353">MSGAGGATDDERWLVVDGRRWRRQDPALPEEVAATLKSHLGRGRSRGERRRTDLAKRGLGERGTPWWEQTAAERRERWERSLAELEALDD</sequence>
<organism evidence="2 3">
    <name type="scientific">Nocardioides aestuarii</name>
    <dbReference type="NCBI Taxonomy" id="252231"/>
    <lineage>
        <taxon>Bacteria</taxon>
        <taxon>Bacillati</taxon>
        <taxon>Actinomycetota</taxon>
        <taxon>Actinomycetes</taxon>
        <taxon>Propionibacteriales</taxon>
        <taxon>Nocardioidaceae</taxon>
        <taxon>Nocardioides</taxon>
    </lineage>
</organism>
<proteinExistence type="predicted"/>